<gene>
    <name evidence="5" type="ORF">HLPR_20050</name>
</gene>
<dbReference type="Gene3D" id="3.50.90.10">
    <property type="entry name" value="YerB-like"/>
    <property type="match status" value="1"/>
</dbReference>
<feature type="domain" description="DUF3048" evidence="4">
    <location>
        <begin position="291"/>
        <end position="393"/>
    </location>
</feature>
<dbReference type="InterPro" id="IPR021416">
    <property type="entry name" value="DUF3048_N"/>
</dbReference>
<dbReference type="AlphaFoldDB" id="A0AAU9EE16"/>
<dbReference type="RefSeq" id="WP_338535295.1">
    <property type="nucleotide sequence ID" value="NZ_AP028654.1"/>
</dbReference>
<dbReference type="InterPro" id="IPR035328">
    <property type="entry name" value="DUF3048_C"/>
</dbReference>
<evidence type="ECO:0000313" key="5">
    <source>
        <dbReference type="EMBL" id="BEP29674.1"/>
    </source>
</evidence>
<dbReference type="SUPFAM" id="SSF159774">
    <property type="entry name" value="YerB-like"/>
    <property type="match status" value="1"/>
</dbReference>
<dbReference type="InterPro" id="IPR023158">
    <property type="entry name" value="YerB-like_sf"/>
</dbReference>
<feature type="compositionally biased region" description="Basic and acidic residues" evidence="1">
    <location>
        <begin position="77"/>
        <end position="90"/>
    </location>
</feature>
<feature type="chain" id="PRO_5043840760" description="DUF3048 domain-containing protein" evidence="2">
    <location>
        <begin position="20"/>
        <end position="405"/>
    </location>
</feature>
<reference evidence="5 6" key="1">
    <citation type="submission" date="2023-08" db="EMBL/GenBank/DDBJ databases">
        <title>Helicovermis profunda gen. nov., sp. nov., a novel mesophilic, fermentative bacterium within the Bacillota from a deep-sea hydrothermal vent chimney.</title>
        <authorList>
            <person name="Miyazaki U."/>
            <person name="Mizutani D."/>
            <person name="Hashimoto Y."/>
            <person name="Tame A."/>
            <person name="Sawayama S."/>
            <person name="Miyazaki J."/>
            <person name="Takai K."/>
            <person name="Nakagawa S."/>
        </authorList>
    </citation>
    <scope>NUCLEOTIDE SEQUENCE [LARGE SCALE GENOMIC DNA]</scope>
    <source>
        <strain evidence="5 6">S502</strain>
    </source>
</reference>
<feature type="domain" description="DUF3048" evidence="3">
    <location>
        <begin position="108"/>
        <end position="249"/>
    </location>
</feature>
<sequence length="405" mass="46035">MFRKIYLLLLIFVIVFASSACQNASSIDVKDNTSNDVNLEKDNKLDKDSSDKKNLKEVIVIEDKKTEKEEDTVQSEASKEKTSTDSEVKVSTKNSVDSNTSEKEKSKLSGLLFDKSELEKRPVAVMLDNQYYARPQSGLSEAEVVYEILAEGLITRYMAVFYGNAPKRVGPIRSARPYFINKALEYDPLYAHVGGSPAAWADLVNLNVADLDGLSGNGMYRTSKTNKKPPHNTYSSISALRKAGSNRKYRLKGNFDFFEFYSKDEKPINSEQANYLKIVYKKSSSSDKTGYYVEFKYDKDLKEYYRYVNGKHHIDEANGENLTAKNIIVQFAKHKVIDDKGRLKIDDLGKGDAYLLTMGVKTKLTWSKKNRESMTKFYDKDGKLIELNKGVTWFEVVPKTIKLGW</sequence>
<organism evidence="5 6">
    <name type="scientific">Helicovermis profundi</name>
    <dbReference type="NCBI Taxonomy" id="3065157"/>
    <lineage>
        <taxon>Bacteria</taxon>
        <taxon>Bacillati</taxon>
        <taxon>Bacillota</taxon>
        <taxon>Clostridia</taxon>
        <taxon>Helicovermis</taxon>
    </lineage>
</organism>
<dbReference type="KEGG" id="hprf:HLPR_20050"/>
<evidence type="ECO:0000313" key="6">
    <source>
        <dbReference type="Proteomes" id="UP001321786"/>
    </source>
</evidence>
<accession>A0AAU9EE16</accession>
<dbReference type="PROSITE" id="PS51257">
    <property type="entry name" value="PROKAR_LIPOPROTEIN"/>
    <property type="match status" value="1"/>
</dbReference>
<dbReference type="Pfam" id="PF17479">
    <property type="entry name" value="DUF3048_C"/>
    <property type="match status" value="1"/>
</dbReference>
<evidence type="ECO:0008006" key="7">
    <source>
        <dbReference type="Google" id="ProtNLM"/>
    </source>
</evidence>
<keyword evidence="2" id="KW-0732">Signal</keyword>
<dbReference type="Pfam" id="PF11258">
    <property type="entry name" value="DUF3048"/>
    <property type="match status" value="1"/>
</dbReference>
<feature type="region of interest" description="Disordered" evidence="1">
    <location>
        <begin position="65"/>
        <end position="102"/>
    </location>
</feature>
<dbReference type="Proteomes" id="UP001321786">
    <property type="component" value="Chromosome"/>
</dbReference>
<keyword evidence="6" id="KW-1185">Reference proteome</keyword>
<evidence type="ECO:0000256" key="1">
    <source>
        <dbReference type="SAM" id="MobiDB-lite"/>
    </source>
</evidence>
<feature type="signal peptide" evidence="2">
    <location>
        <begin position="1"/>
        <end position="19"/>
    </location>
</feature>
<evidence type="ECO:0000259" key="4">
    <source>
        <dbReference type="Pfam" id="PF17479"/>
    </source>
</evidence>
<protein>
    <recommendedName>
        <fullName evidence="7">DUF3048 domain-containing protein</fullName>
    </recommendedName>
</protein>
<proteinExistence type="predicted"/>
<evidence type="ECO:0000256" key="2">
    <source>
        <dbReference type="SAM" id="SignalP"/>
    </source>
</evidence>
<evidence type="ECO:0000259" key="3">
    <source>
        <dbReference type="Pfam" id="PF11258"/>
    </source>
</evidence>
<name>A0AAU9EE16_9FIRM</name>
<feature type="region of interest" description="Disordered" evidence="1">
    <location>
        <begin position="29"/>
        <end position="51"/>
    </location>
</feature>
<dbReference type="EMBL" id="AP028654">
    <property type="protein sequence ID" value="BEP29674.1"/>
    <property type="molecule type" value="Genomic_DNA"/>
</dbReference>